<feature type="region of interest" description="Disordered" evidence="15">
    <location>
        <begin position="502"/>
        <end position="564"/>
    </location>
</feature>
<evidence type="ECO:0000256" key="2">
    <source>
        <dbReference type="ARBA" id="ARBA00004141"/>
    </source>
</evidence>
<organism evidence="19 20">
    <name type="scientific">Septoria linicola</name>
    <dbReference type="NCBI Taxonomy" id="215465"/>
    <lineage>
        <taxon>Eukaryota</taxon>
        <taxon>Fungi</taxon>
        <taxon>Dikarya</taxon>
        <taxon>Ascomycota</taxon>
        <taxon>Pezizomycotina</taxon>
        <taxon>Dothideomycetes</taxon>
        <taxon>Dothideomycetidae</taxon>
        <taxon>Mycosphaerellales</taxon>
        <taxon>Mycosphaerellaceae</taxon>
        <taxon>Septoria</taxon>
    </lineage>
</organism>
<dbReference type="Pfam" id="PF12906">
    <property type="entry name" value="RINGv"/>
    <property type="match status" value="1"/>
</dbReference>
<feature type="transmembrane region" description="Helical" evidence="16">
    <location>
        <begin position="1283"/>
        <end position="1301"/>
    </location>
</feature>
<evidence type="ECO:0000256" key="12">
    <source>
        <dbReference type="ARBA" id="ARBA00023136"/>
    </source>
</evidence>
<keyword evidence="9" id="KW-0833">Ubl conjugation pathway</keyword>
<feature type="region of interest" description="Disordered" evidence="15">
    <location>
        <begin position="630"/>
        <end position="666"/>
    </location>
</feature>
<evidence type="ECO:0000256" key="6">
    <source>
        <dbReference type="ARBA" id="ARBA00022692"/>
    </source>
</evidence>
<keyword evidence="8 13" id="KW-0863">Zinc-finger</keyword>
<dbReference type="InterPro" id="IPR013083">
    <property type="entry name" value="Znf_RING/FYVE/PHD"/>
</dbReference>
<feature type="coiled-coil region" evidence="14">
    <location>
        <begin position="307"/>
        <end position="354"/>
    </location>
</feature>
<name>A0A9Q9AT58_9PEZI</name>
<evidence type="ECO:0000256" key="13">
    <source>
        <dbReference type="PROSITE-ProRule" id="PRU00175"/>
    </source>
</evidence>
<comment type="catalytic activity">
    <reaction evidence="1">
        <text>S-ubiquitinyl-[E2 ubiquitin-conjugating enzyme]-L-cysteine + [acceptor protein]-L-lysine = [E2 ubiquitin-conjugating enzyme]-L-cysteine + N(6)-ubiquitinyl-[acceptor protein]-L-lysine.</text>
        <dbReference type="EC" id="2.3.2.27"/>
    </reaction>
</comment>
<feature type="transmembrane region" description="Helical" evidence="16">
    <location>
        <begin position="1477"/>
        <end position="1495"/>
    </location>
</feature>
<evidence type="ECO:0000256" key="8">
    <source>
        <dbReference type="ARBA" id="ARBA00022771"/>
    </source>
</evidence>
<evidence type="ECO:0000256" key="14">
    <source>
        <dbReference type="SAM" id="Coils"/>
    </source>
</evidence>
<keyword evidence="14" id="KW-0175">Coiled coil</keyword>
<accession>A0A9Q9AT58</accession>
<feature type="transmembrane region" description="Helical" evidence="16">
    <location>
        <begin position="1240"/>
        <end position="1263"/>
    </location>
</feature>
<evidence type="ECO:0000256" key="1">
    <source>
        <dbReference type="ARBA" id="ARBA00000900"/>
    </source>
</evidence>
<evidence type="ECO:0000256" key="5">
    <source>
        <dbReference type="ARBA" id="ARBA00022679"/>
    </source>
</evidence>
<keyword evidence="11 16" id="KW-1133">Transmembrane helix</keyword>
<dbReference type="EC" id="2.3.2.27" evidence="4"/>
<dbReference type="PANTHER" id="PTHR13145">
    <property type="entry name" value="SSM4 PROTEIN"/>
    <property type="match status" value="1"/>
</dbReference>
<feature type="transmembrane region" description="Helical" evidence="16">
    <location>
        <begin position="274"/>
        <end position="294"/>
    </location>
</feature>
<evidence type="ECO:0000256" key="4">
    <source>
        <dbReference type="ARBA" id="ARBA00012483"/>
    </source>
</evidence>
<feature type="domain" description="RING-type" evidence="17">
    <location>
        <begin position="41"/>
        <end position="88"/>
    </location>
</feature>
<dbReference type="GO" id="GO:0061630">
    <property type="term" value="F:ubiquitin protein ligase activity"/>
    <property type="evidence" value="ECO:0007669"/>
    <property type="project" value="UniProtKB-EC"/>
</dbReference>
<keyword evidence="10" id="KW-0862">Zinc</keyword>
<keyword evidence="5" id="KW-0808">Transferase</keyword>
<dbReference type="GO" id="GO:0008270">
    <property type="term" value="F:zinc ion binding"/>
    <property type="evidence" value="ECO:0007669"/>
    <property type="project" value="UniProtKB-KW"/>
</dbReference>
<evidence type="ECO:0000259" key="17">
    <source>
        <dbReference type="PROSITE" id="PS50089"/>
    </source>
</evidence>
<feature type="compositionally biased region" description="Low complexity" evidence="15">
    <location>
        <begin position="649"/>
        <end position="663"/>
    </location>
</feature>
<dbReference type="SUPFAM" id="SSF57850">
    <property type="entry name" value="RING/U-box"/>
    <property type="match status" value="1"/>
</dbReference>
<keyword evidence="7" id="KW-0479">Metal-binding</keyword>
<dbReference type="InterPro" id="IPR001841">
    <property type="entry name" value="Znf_RING"/>
</dbReference>
<feature type="domain" description="RING-CH-type" evidence="18">
    <location>
        <begin position="33"/>
        <end position="94"/>
    </location>
</feature>
<evidence type="ECO:0000256" key="7">
    <source>
        <dbReference type="ARBA" id="ARBA00022723"/>
    </source>
</evidence>
<dbReference type="CDD" id="cd16702">
    <property type="entry name" value="RING_CH-C4HC3_MARCH6"/>
    <property type="match status" value="1"/>
</dbReference>
<protein>
    <recommendedName>
        <fullName evidence="4">RING-type E3 ubiquitin transferase</fullName>
        <ecNumber evidence="4">2.3.2.27</ecNumber>
    </recommendedName>
</protein>
<evidence type="ECO:0000256" key="15">
    <source>
        <dbReference type="SAM" id="MobiDB-lite"/>
    </source>
</evidence>
<evidence type="ECO:0000256" key="3">
    <source>
        <dbReference type="ARBA" id="ARBA00004906"/>
    </source>
</evidence>
<dbReference type="EMBL" id="CP099421">
    <property type="protein sequence ID" value="USW52718.1"/>
    <property type="molecule type" value="Genomic_DNA"/>
</dbReference>
<comment type="subcellular location">
    <subcellularLocation>
        <location evidence="2">Membrane</location>
        <topology evidence="2">Multi-pass membrane protein</topology>
    </subcellularLocation>
</comment>
<feature type="transmembrane region" description="Helical" evidence="16">
    <location>
        <begin position="1134"/>
        <end position="1157"/>
    </location>
</feature>
<feature type="region of interest" description="Disordered" evidence="15">
    <location>
        <begin position="442"/>
        <end position="482"/>
    </location>
</feature>
<feature type="transmembrane region" description="Helical" evidence="16">
    <location>
        <begin position="118"/>
        <end position="143"/>
    </location>
</feature>
<keyword evidence="6 16" id="KW-0812">Transmembrane</keyword>
<feature type="transmembrane region" description="Helical" evidence="16">
    <location>
        <begin position="1531"/>
        <end position="1554"/>
    </location>
</feature>
<feature type="compositionally biased region" description="Low complexity" evidence="15">
    <location>
        <begin position="550"/>
        <end position="564"/>
    </location>
</feature>
<evidence type="ECO:0000256" key="16">
    <source>
        <dbReference type="SAM" id="Phobius"/>
    </source>
</evidence>
<feature type="transmembrane region" description="Helical" evidence="16">
    <location>
        <begin position="1436"/>
        <end position="1457"/>
    </location>
</feature>
<feature type="transmembrane region" description="Helical" evidence="16">
    <location>
        <begin position="895"/>
        <end position="919"/>
    </location>
</feature>
<dbReference type="SMART" id="SM00744">
    <property type="entry name" value="RINGv"/>
    <property type="match status" value="1"/>
</dbReference>
<dbReference type="GO" id="GO:0005789">
    <property type="term" value="C:endoplasmic reticulum membrane"/>
    <property type="evidence" value="ECO:0007669"/>
    <property type="project" value="TreeGrafter"/>
</dbReference>
<proteinExistence type="predicted"/>
<dbReference type="Gene3D" id="3.30.40.10">
    <property type="entry name" value="Zinc/RING finger domain, C3HC4 (zinc finger)"/>
    <property type="match status" value="1"/>
</dbReference>
<evidence type="ECO:0000256" key="9">
    <source>
        <dbReference type="ARBA" id="ARBA00022786"/>
    </source>
</evidence>
<feature type="transmembrane region" description="Helical" evidence="16">
    <location>
        <begin position="1621"/>
        <end position="1639"/>
    </location>
</feature>
<dbReference type="Pfam" id="PF23113">
    <property type="entry name" value="MARCHF6_C"/>
    <property type="match status" value="1"/>
</dbReference>
<evidence type="ECO:0000256" key="10">
    <source>
        <dbReference type="ARBA" id="ARBA00022833"/>
    </source>
</evidence>
<dbReference type="PROSITE" id="PS51292">
    <property type="entry name" value="ZF_RING_CH"/>
    <property type="match status" value="1"/>
</dbReference>
<dbReference type="FunFam" id="3.30.40.10:FF:000287">
    <property type="entry name" value="RING finger membrane protein"/>
    <property type="match status" value="1"/>
</dbReference>
<keyword evidence="12 16" id="KW-0472">Membrane</keyword>
<dbReference type="GO" id="GO:0036503">
    <property type="term" value="P:ERAD pathway"/>
    <property type="evidence" value="ECO:0007669"/>
    <property type="project" value="TreeGrafter"/>
</dbReference>
<dbReference type="InterPro" id="IPR056521">
    <property type="entry name" value="MARCHF6-like_C"/>
</dbReference>
<feature type="transmembrane region" description="Helical" evidence="16">
    <location>
        <begin position="1177"/>
        <end position="1199"/>
    </location>
</feature>
<evidence type="ECO:0000313" key="19">
    <source>
        <dbReference type="EMBL" id="USW52718.1"/>
    </source>
</evidence>
<feature type="region of interest" description="Disordered" evidence="15">
    <location>
        <begin position="1"/>
        <end position="38"/>
    </location>
</feature>
<keyword evidence="20" id="KW-1185">Reference proteome</keyword>
<evidence type="ECO:0000313" key="20">
    <source>
        <dbReference type="Proteomes" id="UP001056384"/>
    </source>
</evidence>
<dbReference type="Proteomes" id="UP001056384">
    <property type="component" value="Chromosome 4"/>
</dbReference>
<sequence length="1787" mass="196261">MDDIDIVPDVMRDPAFAPPQRRDTASSILSGTDGGQGGETCRICRSEGTSDEPLFYPCKCSGSIKFVHQECLMEWLAHSHKKHCELCKTPFRFTKLYDADMPQTLPWSVFIQQACLHVAMTLFSGLRAILVMSVWLILLPLMIRWAWRWMFWFADAGWAREQYIRRMQVADVASQADSQGSELVQEVSAGIQNALYDAYDKWFGSVDWKNTFMQSPAAANVTATATTIRNVTATTNILNATSYWPQADASVLSSWTYLSDLTPSAKVNRMILDVFEGQLITCVVILGFILLFLIREWVVLQQPLVNVDQLQNENREQDRRIQERDRLRRQAELLEEARLRLIALQNQAGTAQDNDTDAAIVVDWEEMYDTIDATTNELRPGGSGHEQFALKAAEVMRQILAAENAGTDAGALADKVYQKLSAFPTELREAWEDVLLAELEARGGRKQDEESSSVVNEIADLPDNPSAQRRPPMPTRATSSAATHIKRILEEADTDNVNIADLSSATASPPQPPSGTPSLVSAPSLVEGSPMEGSWVDCSPPNGGQPSNDTTISATATTTSDLSTAQVVEVPQPGREVMPITNAGPDAKINIKRKGNGKGRVVVPEPEEYSASRVISTAELKKRLSRKAGDFKDLDTPAQESSARRHSSPTTAATATLPNTTTPVQSASTNLFHPDGPEPTTPATIPAQHAEAGFPQAHIDAEEEQRQVARAELGHEAVLAEAQSDAVQPAQEQQPAAPVGLLDWIVNWFWGDIQLQNAPEPVPAAGEELVAVAEPVPLLLEQDEAPLAGNGDDDEQPPEVHDPEVVAAAQQAGLDAEAIEDAEDLEGIFELIGLQGPIIGLFQTSCFCSVLVIGSVFCAIGVPYMWGKLVLVFVSSPFESLIKAPLRFVSLLTDFLVDIALFAIGWMAASSAVLVQWLFSALETVVPLGNTDFTSWAYKLSKATAISAYHRLASMFPAGGDTAGDTGMQRAWLHISVEAHTSLKTVQHEVDAVLKYTGSVITSIVETVSSGSAQIVLKALVSTLRRAIETTTRVLANLETTKDFARSLWAALTGGQSSSHFASDSTSTVLFDPSLVYWDSNDRGLAVLAGYLALAMLAAIYVAADTPITSSPNSQKIEKIVRDSLRQAGGVMKVILIISIEMLVFPLYCGLLLDIAFLPLQEGASLATRWAFSIEAPYTFCFIHWFVGTCYMFHFALFVGMCRKILRKGVLWFIRDPDDPNFHPVRDVLERNVTTQLRKIAFSALVYGALVILCLGGVIWSIGKAFKDIFPIHWVATEPYVEFSVDLLLYTMLTPTLWSLVKPSKAVHTMYAWWLRRCARALRLSHFLFDDRKKDEEGQHVRHSWTSLLTLKSAKLDEGSMIVLVDNDEQPPEVTFERNGKYVLTPCNDQYRPPKPGEAFIHVEDDDVYIADKDGKKNDHFGKIYVPPHFRARMTLFMVGLWMFSAFIGLCATLVPLCFGRRVLSTFLPDGVVLNDIYAYSVGAYFFGSILFLVLKGGSGIKYARKKASSVDVNAWVKAAKKITLRTLRCLYVYGFVGLVMPFIFAMVLQFYFIMPLHTYLVASVRPALSEAAISGASNSTLGNSTVGAVVNATLNSLAQHGSNVTEPLGTPAKPSVAEHSVHVLADSALGMLVGRIVLRSIVTAPTSRAAEAFRRITADGYLNPNARIATRFCILPAILISSVLLLAPLGLGNLMISLVTWLGPQMVSNFEGVTEEVQILVMRYSYPVTAAWVASLWAAKQITKATSRWRARIRDEVYLVGERLHNFGEKKPPPGTREVRVVKKER</sequence>
<feature type="transmembrane region" description="Helical" evidence="16">
    <location>
        <begin position="850"/>
        <end position="874"/>
    </location>
</feature>
<reference evidence="19" key="1">
    <citation type="submission" date="2022-06" db="EMBL/GenBank/DDBJ databases">
        <title>Complete genome sequences of two strains of the flax pathogen Septoria linicola.</title>
        <authorList>
            <person name="Lapalu N."/>
            <person name="Simon A."/>
            <person name="Demenou B."/>
            <person name="Paumier D."/>
            <person name="Guillot M.-P."/>
            <person name="Gout L."/>
            <person name="Valade R."/>
        </authorList>
    </citation>
    <scope>NUCLEOTIDE SEQUENCE</scope>
    <source>
        <strain evidence="19">SE15195</strain>
    </source>
</reference>
<feature type="transmembrane region" description="Helical" evidence="16">
    <location>
        <begin position="1673"/>
        <end position="1702"/>
    </location>
</feature>
<dbReference type="PROSITE" id="PS50089">
    <property type="entry name" value="ZF_RING_2"/>
    <property type="match status" value="1"/>
</dbReference>
<comment type="pathway">
    <text evidence="3">Protein modification; protein ubiquitination.</text>
</comment>
<feature type="transmembrane region" description="Helical" evidence="16">
    <location>
        <begin position="1084"/>
        <end position="1104"/>
    </location>
</feature>
<evidence type="ECO:0000256" key="11">
    <source>
        <dbReference type="ARBA" id="ARBA00022989"/>
    </source>
</evidence>
<dbReference type="InterPro" id="IPR011016">
    <property type="entry name" value="Znf_RING-CH"/>
</dbReference>
<feature type="transmembrane region" description="Helical" evidence="16">
    <location>
        <begin position="1722"/>
        <end position="1740"/>
    </location>
</feature>
<gene>
    <name evidence="19" type="ORF">Slin15195_G060370</name>
</gene>
<dbReference type="PANTHER" id="PTHR13145:SF0">
    <property type="entry name" value="E3 UBIQUITIN-PROTEIN LIGASE MARCHF6"/>
    <property type="match status" value="1"/>
</dbReference>
<evidence type="ECO:0000259" key="18">
    <source>
        <dbReference type="PROSITE" id="PS51292"/>
    </source>
</evidence>